<name>A0A8A7KQ97_9FIRM</name>
<gene>
    <name evidence="1" type="ORF">GM661_09685</name>
</gene>
<evidence type="ECO:0000313" key="1">
    <source>
        <dbReference type="EMBL" id="QTL99972.1"/>
    </source>
</evidence>
<dbReference type="Pfam" id="PF21835">
    <property type="entry name" value="YIEGIA_cap"/>
    <property type="match status" value="1"/>
</dbReference>
<dbReference type="EMBL" id="CP046640">
    <property type="protein sequence ID" value="QTL99972.1"/>
    <property type="molecule type" value="Genomic_DNA"/>
</dbReference>
<sequence>MGITDKIVAVITLKNNDYKVGGALPIFYTDTKEELEEISVLLARITLGMVHDLGNGVKLVIKH</sequence>
<dbReference type="Proteomes" id="UP000665020">
    <property type="component" value="Chromosome"/>
</dbReference>
<accession>A0A8A7KQ97</accession>
<dbReference type="InterPro" id="IPR054055">
    <property type="entry name" value="YpzH"/>
</dbReference>
<proteinExistence type="predicted"/>
<evidence type="ECO:0000313" key="2">
    <source>
        <dbReference type="Proteomes" id="UP000665020"/>
    </source>
</evidence>
<dbReference type="KEGG" id="ifn:GM661_09685"/>
<dbReference type="AlphaFoldDB" id="A0A8A7KQ97"/>
<reference evidence="1" key="1">
    <citation type="submission" date="2019-12" db="EMBL/GenBank/DDBJ databases">
        <authorList>
            <person name="zhang j."/>
            <person name="sun C.M."/>
        </authorList>
    </citation>
    <scope>NUCLEOTIDE SEQUENCE</scope>
    <source>
        <strain evidence="1">NS-1</strain>
    </source>
</reference>
<protein>
    <submittedName>
        <fullName evidence="1">Uncharacterized protein</fullName>
    </submittedName>
</protein>
<keyword evidence="2" id="KW-1185">Reference proteome</keyword>
<organism evidence="1 2">
    <name type="scientific">Iocasia fonsfrigidae</name>
    <dbReference type="NCBI Taxonomy" id="2682810"/>
    <lineage>
        <taxon>Bacteria</taxon>
        <taxon>Bacillati</taxon>
        <taxon>Bacillota</taxon>
        <taxon>Clostridia</taxon>
        <taxon>Halanaerobiales</taxon>
        <taxon>Halanaerobiaceae</taxon>
        <taxon>Iocasia</taxon>
    </lineage>
</organism>